<dbReference type="AlphaFoldDB" id="A0A9X3FAQ6"/>
<protein>
    <submittedName>
        <fullName evidence="4">DUF4974 domain-containing protein</fullName>
    </submittedName>
</protein>
<dbReference type="PANTHER" id="PTHR30273">
    <property type="entry name" value="PERIPLASMIC SIGNAL SENSOR AND SIGMA FACTOR ACTIVATOR FECR-RELATED"/>
    <property type="match status" value="1"/>
</dbReference>
<dbReference type="Pfam" id="PF04773">
    <property type="entry name" value="FecR"/>
    <property type="match status" value="1"/>
</dbReference>
<dbReference type="EMBL" id="JAPOHD010000029">
    <property type="protein sequence ID" value="MCY1721811.1"/>
    <property type="molecule type" value="Genomic_DNA"/>
</dbReference>
<keyword evidence="1" id="KW-1133">Transmembrane helix</keyword>
<feature type="transmembrane region" description="Helical" evidence="1">
    <location>
        <begin position="87"/>
        <end position="108"/>
    </location>
</feature>
<comment type="caution">
    <text evidence="4">The sequence shown here is derived from an EMBL/GenBank/DDBJ whole genome shotgun (WGS) entry which is preliminary data.</text>
</comment>
<dbReference type="PANTHER" id="PTHR30273:SF2">
    <property type="entry name" value="PROTEIN FECR"/>
    <property type="match status" value="1"/>
</dbReference>
<dbReference type="FunFam" id="2.60.120.1440:FF:000001">
    <property type="entry name" value="Putative anti-sigma factor"/>
    <property type="match status" value="1"/>
</dbReference>
<dbReference type="Proteomes" id="UP001145087">
    <property type="component" value="Unassembled WGS sequence"/>
</dbReference>
<dbReference type="RefSeq" id="WP_343334140.1">
    <property type="nucleotide sequence ID" value="NZ_JAPOHD010000029.1"/>
</dbReference>
<evidence type="ECO:0000313" key="5">
    <source>
        <dbReference type="Proteomes" id="UP001145087"/>
    </source>
</evidence>
<evidence type="ECO:0000256" key="1">
    <source>
        <dbReference type="SAM" id="Phobius"/>
    </source>
</evidence>
<keyword evidence="5" id="KW-1185">Reference proteome</keyword>
<reference evidence="4" key="1">
    <citation type="submission" date="2022-11" db="EMBL/GenBank/DDBJ databases">
        <title>Marilongibacter aestuarii gen. nov., sp. nov., isolated from tidal flat sediment.</title>
        <authorList>
            <person name="Jiayan W."/>
        </authorList>
    </citation>
    <scope>NUCLEOTIDE SEQUENCE</scope>
    <source>
        <strain evidence="4">Z1-6</strain>
    </source>
</reference>
<evidence type="ECO:0000313" key="4">
    <source>
        <dbReference type="EMBL" id="MCY1721811.1"/>
    </source>
</evidence>
<feature type="domain" description="Protein FecR C-terminal" evidence="3">
    <location>
        <begin position="271"/>
        <end position="331"/>
    </location>
</feature>
<dbReference type="InterPro" id="IPR032508">
    <property type="entry name" value="FecR_C"/>
</dbReference>
<dbReference type="Gene3D" id="3.55.50.30">
    <property type="match status" value="1"/>
</dbReference>
<proteinExistence type="predicted"/>
<dbReference type="GO" id="GO:0016989">
    <property type="term" value="F:sigma factor antagonist activity"/>
    <property type="evidence" value="ECO:0007669"/>
    <property type="project" value="TreeGrafter"/>
</dbReference>
<gene>
    <name evidence="4" type="ORF">OU798_15765</name>
</gene>
<feature type="domain" description="FecR protein" evidence="2">
    <location>
        <begin position="133"/>
        <end position="223"/>
    </location>
</feature>
<accession>A0A9X3FAQ6</accession>
<dbReference type="PIRSF" id="PIRSF018266">
    <property type="entry name" value="FecR"/>
    <property type="match status" value="1"/>
</dbReference>
<keyword evidence="1" id="KW-0472">Membrane</keyword>
<dbReference type="InterPro" id="IPR012373">
    <property type="entry name" value="Ferrdict_sens_TM"/>
</dbReference>
<dbReference type="Pfam" id="PF16344">
    <property type="entry name" value="FecR_C"/>
    <property type="match status" value="1"/>
</dbReference>
<keyword evidence="1" id="KW-0812">Transmembrane</keyword>
<name>A0A9X3FAQ6_9BACT</name>
<evidence type="ECO:0000259" key="3">
    <source>
        <dbReference type="Pfam" id="PF16344"/>
    </source>
</evidence>
<dbReference type="InterPro" id="IPR006860">
    <property type="entry name" value="FecR"/>
</dbReference>
<evidence type="ECO:0000259" key="2">
    <source>
        <dbReference type="Pfam" id="PF04773"/>
    </source>
</evidence>
<dbReference type="Gene3D" id="2.60.120.1440">
    <property type="match status" value="1"/>
</dbReference>
<organism evidence="4 5">
    <name type="scientific">Draconibacterium aestuarii</name>
    <dbReference type="NCBI Taxonomy" id="2998507"/>
    <lineage>
        <taxon>Bacteria</taxon>
        <taxon>Pseudomonadati</taxon>
        <taxon>Bacteroidota</taxon>
        <taxon>Bacteroidia</taxon>
        <taxon>Marinilabiliales</taxon>
        <taxon>Prolixibacteraceae</taxon>
        <taxon>Draconibacterium</taxon>
    </lineage>
</organism>
<sequence>MTKELLHKFLNNQCTSEELAEVVDWIKTNGVSPYLEEWGVDLLRNSKGVKQYRSKERYNSMLNSIHHEIILEQLVSPVKKAGNKVSILTWLTRAAALFLLPVIAYFFFTISQQNFEINELSHAQIDSLEIIAPVGSKTIVQLSDGTEVFLNHGSKLKYPQKFVGSNREVILSGEGYFKVAHDQEKPFVVKTSELNVTALGTEFNVLAYPNEDIIEATLVNGVVSLENSSNGSNNSLGRLEPLQHVRYYTKTKQIVSSMGNIERYISWKEGRLIFKNEPIEQIAKRLNRWYNVEIEFENDIVKDYTYTATFVDETLFQILDLMELATPIKYKAMPRTKLEGGTFSKQKIIIGLK</sequence>